<gene>
    <name evidence="1" type="ORF">TRFO_17244</name>
</gene>
<sequence length="208" mass="24368">MECMSILPFCKELVRELKTVTTKKEFSAYVKPEYTQFLEEVINFESLINSDKTFQDKQQDEINSLIETFKTVMTKNRLMLYNVIYNPIQDTLYNHIKNLTEIAKSAQKPAVTSKINSLMQFLPIIACISKPNESFFLTLKELSQKVDDEFSMINIINSNKRKLKGIIAEIEKQMEMYFSIYDIHIAWCKLDEALQKLPKEPIKEDPNF</sequence>
<evidence type="ECO:0000313" key="2">
    <source>
        <dbReference type="Proteomes" id="UP000179807"/>
    </source>
</evidence>
<dbReference type="GeneID" id="94834173"/>
<reference evidence="1" key="1">
    <citation type="submission" date="2016-10" db="EMBL/GenBank/DDBJ databases">
        <authorList>
            <person name="Benchimol M."/>
            <person name="Almeida L.G."/>
            <person name="Vasconcelos A.T."/>
            <person name="Perreira-Neves A."/>
            <person name="Rosa I.A."/>
            <person name="Tasca T."/>
            <person name="Bogo M.R."/>
            <person name="de Souza W."/>
        </authorList>
    </citation>
    <scope>NUCLEOTIDE SEQUENCE [LARGE SCALE GENOMIC DNA]</scope>
    <source>
        <strain evidence="1">K</strain>
    </source>
</reference>
<dbReference type="RefSeq" id="XP_068365922.1">
    <property type="nucleotide sequence ID" value="XM_068499469.1"/>
</dbReference>
<accession>A0A1J4KNU6</accession>
<protein>
    <submittedName>
        <fullName evidence="1">Uncharacterized protein</fullName>
    </submittedName>
</protein>
<name>A0A1J4KNU6_9EUKA</name>
<proteinExistence type="predicted"/>
<dbReference type="Proteomes" id="UP000179807">
    <property type="component" value="Unassembled WGS sequence"/>
</dbReference>
<organism evidence="1 2">
    <name type="scientific">Tritrichomonas foetus</name>
    <dbReference type="NCBI Taxonomy" id="1144522"/>
    <lineage>
        <taxon>Eukaryota</taxon>
        <taxon>Metamonada</taxon>
        <taxon>Parabasalia</taxon>
        <taxon>Tritrichomonadida</taxon>
        <taxon>Tritrichomonadidae</taxon>
        <taxon>Tritrichomonas</taxon>
    </lineage>
</organism>
<dbReference type="VEuPathDB" id="TrichDB:TRFO_17244"/>
<dbReference type="EMBL" id="MLAK01000555">
    <property type="protein sequence ID" value="OHT12786.1"/>
    <property type="molecule type" value="Genomic_DNA"/>
</dbReference>
<dbReference type="AlphaFoldDB" id="A0A1J4KNU6"/>
<keyword evidence="2" id="KW-1185">Reference proteome</keyword>
<evidence type="ECO:0000313" key="1">
    <source>
        <dbReference type="EMBL" id="OHT12786.1"/>
    </source>
</evidence>
<comment type="caution">
    <text evidence="1">The sequence shown here is derived from an EMBL/GenBank/DDBJ whole genome shotgun (WGS) entry which is preliminary data.</text>
</comment>